<evidence type="ECO:0000313" key="2">
    <source>
        <dbReference type="EMBL" id="AZN37868.1"/>
    </source>
</evidence>
<feature type="domain" description="DUF4214" evidence="1">
    <location>
        <begin position="84"/>
        <end position="131"/>
    </location>
</feature>
<dbReference type="GO" id="GO:0032259">
    <property type="term" value="P:methylation"/>
    <property type="evidence" value="ECO:0007669"/>
    <property type="project" value="UniProtKB-KW"/>
</dbReference>
<dbReference type="Pfam" id="PF13489">
    <property type="entry name" value="Methyltransf_23"/>
    <property type="match status" value="1"/>
</dbReference>
<dbReference type="KEGG" id="iod:EJO50_16185"/>
<dbReference type="Pfam" id="PF13946">
    <property type="entry name" value="DUF4214"/>
    <property type="match status" value="1"/>
</dbReference>
<dbReference type="CDD" id="cd02440">
    <property type="entry name" value="AdoMet_MTases"/>
    <property type="match status" value="1"/>
</dbReference>
<reference evidence="2 3" key="1">
    <citation type="submission" date="2018-12" db="EMBL/GenBank/DDBJ databases">
        <title>Complete genome sequence of Iodobacter sp. H11R3.</title>
        <authorList>
            <person name="Bae J.-W."/>
        </authorList>
    </citation>
    <scope>NUCLEOTIDE SEQUENCE [LARGE SCALE GENOMIC DNA]</scope>
    <source>
        <strain evidence="2 3">H11R3</strain>
    </source>
</reference>
<dbReference type="PANTHER" id="PTHR43861">
    <property type="entry name" value="TRANS-ACONITATE 2-METHYLTRANSFERASE-RELATED"/>
    <property type="match status" value="1"/>
</dbReference>
<dbReference type="AlphaFoldDB" id="A0A3S8ZWP0"/>
<name>A0A3S8ZWP0_9NEIS</name>
<gene>
    <name evidence="2" type="ORF">EJO50_16185</name>
</gene>
<dbReference type="EMBL" id="CP034433">
    <property type="protein sequence ID" value="AZN37868.1"/>
    <property type="molecule type" value="Genomic_DNA"/>
</dbReference>
<dbReference type="SUPFAM" id="SSF53335">
    <property type="entry name" value="S-adenosyl-L-methionine-dependent methyltransferases"/>
    <property type="match status" value="1"/>
</dbReference>
<proteinExistence type="predicted"/>
<keyword evidence="3" id="KW-1185">Reference proteome</keyword>
<dbReference type="Gene3D" id="3.40.50.150">
    <property type="entry name" value="Vaccinia Virus protein VP39"/>
    <property type="match status" value="1"/>
</dbReference>
<sequence>MGSCRHNYGYFRANICRCGPAGYSILRVNMKTLDDIINCVQTYAHSQDRSAPAYKIEAENTQYTLLWQPDSLRELVAIRNPYLFIFFAYQAILGRAPDHEGERHYHDLLTSGRISLRKFALHMLSSTESAESRCQIKINKIDRCLIILENKILSLWRGRKGAGLVGRLHDSLIKLSTFNTKYIQRNATISKQNYDIEISQEKTRSAFNLQQRKFISQIETTYHDITSNITKAIDQKNNQFDIQQKILNETIASNALLIQDQFKENTELLNKTLEKNNIIINQLLCKNEEKLAFMANTSILNGQASLYLIERILKHHENTNSTEHTAARLNTASASFDSEIDSYYLAFEAKFRGSEHEIKSRLEKYTPYIETFLESSQATLLDIGMGRGEWLKLISDKGLKAQGVDQSEEMIHHCRAIGLSVVHADALNYLIGLPDQSLGAISSFHVIEHLSFDVLFNILKNAYRTLLPGGVLILETPNPENILVGSHTFYHDFSHKNPVTPASLQFLAEYHGFKDCEILRLNPYPESAKVPGNDLLTERVNGHLCGPQDYALIAKR</sequence>
<keyword evidence="2" id="KW-0808">Transferase</keyword>
<dbReference type="InterPro" id="IPR029063">
    <property type="entry name" value="SAM-dependent_MTases_sf"/>
</dbReference>
<keyword evidence="2" id="KW-0489">Methyltransferase</keyword>
<evidence type="ECO:0000259" key="1">
    <source>
        <dbReference type="Pfam" id="PF13946"/>
    </source>
</evidence>
<dbReference type="RefSeq" id="WP_125975896.1">
    <property type="nucleotide sequence ID" value="NZ_CP034433.1"/>
</dbReference>
<dbReference type="InterPro" id="IPR025282">
    <property type="entry name" value="DUF4214"/>
</dbReference>
<dbReference type="OrthoDB" id="9816564at2"/>
<organism evidence="2 3">
    <name type="scientific">Iodobacter ciconiae</name>
    <dbReference type="NCBI Taxonomy" id="2496266"/>
    <lineage>
        <taxon>Bacteria</taxon>
        <taxon>Pseudomonadati</taxon>
        <taxon>Pseudomonadota</taxon>
        <taxon>Betaproteobacteria</taxon>
        <taxon>Neisseriales</taxon>
        <taxon>Chitinibacteraceae</taxon>
        <taxon>Iodobacter</taxon>
    </lineage>
</organism>
<dbReference type="Proteomes" id="UP000282438">
    <property type="component" value="Chromosome"/>
</dbReference>
<accession>A0A3S8ZWP0</accession>
<evidence type="ECO:0000313" key="3">
    <source>
        <dbReference type="Proteomes" id="UP000282438"/>
    </source>
</evidence>
<protein>
    <submittedName>
        <fullName evidence="2">Methyltransferase domain-containing protein</fullName>
    </submittedName>
</protein>
<dbReference type="GO" id="GO:0008168">
    <property type="term" value="F:methyltransferase activity"/>
    <property type="evidence" value="ECO:0007669"/>
    <property type="project" value="UniProtKB-KW"/>
</dbReference>